<dbReference type="PANTHER" id="PTHR43172:SF2">
    <property type="entry name" value="ADENYLOSUCCINATE LYASE C-TERMINAL DOMAIN-CONTAINING PROTEIN"/>
    <property type="match status" value="1"/>
</dbReference>
<dbReference type="GO" id="GO:0016829">
    <property type="term" value="F:lyase activity"/>
    <property type="evidence" value="ECO:0007669"/>
    <property type="project" value="UniProtKB-KW"/>
</dbReference>
<organism evidence="4 5">
    <name type="scientific">Leifsonia tongyongensis</name>
    <dbReference type="NCBI Taxonomy" id="1268043"/>
    <lineage>
        <taxon>Bacteria</taxon>
        <taxon>Bacillati</taxon>
        <taxon>Actinomycetota</taxon>
        <taxon>Actinomycetes</taxon>
        <taxon>Micrococcales</taxon>
        <taxon>Microbacteriaceae</taxon>
        <taxon>Leifsonia</taxon>
    </lineage>
</organism>
<dbReference type="AlphaFoldDB" id="A0A6L9Y384"/>
<dbReference type="PANTHER" id="PTHR43172">
    <property type="entry name" value="ADENYLOSUCCINATE LYASE"/>
    <property type="match status" value="1"/>
</dbReference>
<accession>A0A6L9Y384</accession>
<dbReference type="PROSITE" id="PS00163">
    <property type="entry name" value="FUMARATE_LYASES"/>
    <property type="match status" value="1"/>
</dbReference>
<dbReference type="EMBL" id="JAAGWY010000006">
    <property type="protein sequence ID" value="NEN07965.1"/>
    <property type="molecule type" value="Genomic_DNA"/>
</dbReference>
<evidence type="ECO:0000313" key="5">
    <source>
        <dbReference type="Proteomes" id="UP000474967"/>
    </source>
</evidence>
<dbReference type="InterPro" id="IPR008948">
    <property type="entry name" value="L-Aspartase-like"/>
</dbReference>
<sequence>MADAFDWGLLEPAGEAGSAAGDDAVLSALVAVERALVLAWADLDGRNGEALAALLDASALDRGALVAGLRRDGVPVISLVEQLRAQAGDRADEVHRGATSQDILDSALMLVSRDVLAAARGELLAAGNAFAALARRESATPYVARTLTQEAEPTTLGAAIAVWLDAVSSSVEALDAAAFPVQLGGAVGTGEAFARLSGRADAPAALRASVARHLHLADPGRAWHTDRSPVLAVAGVAALVCVSAGRVGRALALGARDGILQPDQGGGSSAMPHKHNPVDAVILTANGLRAGGLVATLHAAALSSDARPAGEWHAEWQAWRGLLRLAAESAAVLANAAAHLVVDPPAATGAVTAIAAASAVVDASRARFAALAPEAGIPR</sequence>
<keyword evidence="4" id="KW-0413">Isomerase</keyword>
<protein>
    <submittedName>
        <fullName evidence="4">3-carboxy-cis,cis-muconate cycloisomerase</fullName>
    </submittedName>
</protein>
<dbReference type="GO" id="GO:0016853">
    <property type="term" value="F:isomerase activity"/>
    <property type="evidence" value="ECO:0007669"/>
    <property type="project" value="UniProtKB-KW"/>
</dbReference>
<dbReference type="SUPFAM" id="SSF48557">
    <property type="entry name" value="L-aspartase-like"/>
    <property type="match status" value="1"/>
</dbReference>
<evidence type="ECO:0000256" key="1">
    <source>
        <dbReference type="ARBA" id="ARBA00023239"/>
    </source>
</evidence>
<comment type="caution">
    <text evidence="4">The sequence shown here is derived from an EMBL/GenBank/DDBJ whole genome shotgun (WGS) entry which is preliminary data.</text>
</comment>
<dbReference type="InterPro" id="IPR020557">
    <property type="entry name" value="Fumarate_lyase_CS"/>
</dbReference>
<dbReference type="Pfam" id="PF00206">
    <property type="entry name" value="Lyase_1"/>
    <property type="match status" value="1"/>
</dbReference>
<evidence type="ECO:0000259" key="3">
    <source>
        <dbReference type="Pfam" id="PF00206"/>
    </source>
</evidence>
<dbReference type="PRINTS" id="PR00149">
    <property type="entry name" value="FUMRATELYASE"/>
</dbReference>
<keyword evidence="1" id="KW-0456">Lyase</keyword>
<reference evidence="4 5" key="1">
    <citation type="journal article" date="2014" name="J. Microbiol.">
        <title>Diaminobutyricibacter tongyongensis gen. nov., sp. nov. and Homoserinibacter gongjuensis gen. nov., sp. nov. belong to the family Microbacteriaceae.</title>
        <authorList>
            <person name="Kim S.J."/>
            <person name="Ahn J.H."/>
            <person name="Weon H.Y."/>
            <person name="Hamada M."/>
            <person name="Suzuki K."/>
            <person name="Kwon S.W."/>
        </authorList>
    </citation>
    <scope>NUCLEOTIDE SEQUENCE [LARGE SCALE GENOMIC DNA]</scope>
    <source>
        <strain evidence="4 5">NBRC 108724</strain>
    </source>
</reference>
<keyword evidence="5" id="KW-1185">Reference proteome</keyword>
<name>A0A6L9Y384_9MICO</name>
<comment type="similarity">
    <text evidence="2">Belongs to the class-II fumarase/aspartase family.</text>
</comment>
<dbReference type="Gene3D" id="1.20.200.10">
    <property type="entry name" value="Fumarase/aspartase (Central domain)"/>
    <property type="match status" value="1"/>
</dbReference>
<feature type="domain" description="Fumarate lyase N-terminal" evidence="3">
    <location>
        <begin position="85"/>
        <end position="286"/>
    </location>
</feature>
<evidence type="ECO:0000256" key="2">
    <source>
        <dbReference type="ARBA" id="ARBA00034772"/>
    </source>
</evidence>
<dbReference type="InterPro" id="IPR022761">
    <property type="entry name" value="Fumarate_lyase_N"/>
</dbReference>
<gene>
    <name evidence="4" type="ORF">G3T36_19075</name>
</gene>
<proteinExistence type="inferred from homology"/>
<dbReference type="RefSeq" id="WP_163291468.1">
    <property type="nucleotide sequence ID" value="NZ_JAAGWY010000006.1"/>
</dbReference>
<dbReference type="Proteomes" id="UP000474967">
    <property type="component" value="Unassembled WGS sequence"/>
</dbReference>
<dbReference type="InterPro" id="IPR000362">
    <property type="entry name" value="Fumarate_lyase_fam"/>
</dbReference>
<evidence type="ECO:0000313" key="4">
    <source>
        <dbReference type="EMBL" id="NEN07965.1"/>
    </source>
</evidence>